<proteinExistence type="predicted"/>
<dbReference type="Gene3D" id="2.60.40.640">
    <property type="match status" value="1"/>
</dbReference>
<dbReference type="AlphaFoldDB" id="A0A6H0XQ44"/>
<evidence type="ECO:0008006" key="4">
    <source>
        <dbReference type="Google" id="ProtNLM"/>
    </source>
</evidence>
<sequence length="460" mass="50824">MPIGDLSTRLMLDRPRETYYGSEKEILGQVTVTFSSKDATVTELFGPMEVNVLLEGRSKTKIRVRRGRYHVTYRGRAPVLAIQSTIHAGPIRIASAAPHTFPFKLRFPEHIHNLPTDNFDPDPHFDMTPNSPLPPTMLYNYDTGIMNHRFECFVEYRVRAILSVPGIDVNVLSYGGQVGLPVMYEQPRVPGAIAHDAVMKSPNHMLSISNKYLLPEHERPSGFKAKTAAFFKSDAYPTFAIHAILNGSANLLLGEEVKFELSLRPDLERSTVQEQPEVKLTAFRMCISSWTLVRAEVAFLSRVQSEDKERQLTLTGVVQDTRPFSKANDYTKTVTMKPLQGLPSTFSTKNITRTYTVDFEVTLTVAEETKHLKFRDVPVRILPPALERSHVDNGVAVGSATGAASVGLTGNPPVAVVDDELPAYEPSTSMSQKNAAASSSNQTALPVSEDDIVNVKVGAV</sequence>
<protein>
    <recommendedName>
        <fullName evidence="4">Arrestin-like N-terminal domain-containing protein</fullName>
    </recommendedName>
</protein>
<dbReference type="InterPro" id="IPR014752">
    <property type="entry name" value="Arrestin-like_C"/>
</dbReference>
<evidence type="ECO:0000313" key="3">
    <source>
        <dbReference type="Proteomes" id="UP000503462"/>
    </source>
</evidence>
<dbReference type="OrthoDB" id="2333384at2759"/>
<dbReference type="Proteomes" id="UP000503462">
    <property type="component" value="Chromosome 2"/>
</dbReference>
<dbReference type="EMBL" id="CP051140">
    <property type="protein sequence ID" value="QIW96757.1"/>
    <property type="molecule type" value="Genomic_DNA"/>
</dbReference>
<evidence type="ECO:0000313" key="2">
    <source>
        <dbReference type="EMBL" id="QIW96757.1"/>
    </source>
</evidence>
<gene>
    <name evidence="2" type="ORF">AMS68_002275</name>
</gene>
<evidence type="ECO:0000256" key="1">
    <source>
        <dbReference type="SAM" id="MobiDB-lite"/>
    </source>
</evidence>
<organism evidence="2 3">
    <name type="scientific">Peltaster fructicola</name>
    <dbReference type="NCBI Taxonomy" id="286661"/>
    <lineage>
        <taxon>Eukaryota</taxon>
        <taxon>Fungi</taxon>
        <taxon>Dikarya</taxon>
        <taxon>Ascomycota</taxon>
        <taxon>Pezizomycotina</taxon>
        <taxon>Dothideomycetes</taxon>
        <taxon>Dothideomycetes incertae sedis</taxon>
        <taxon>Peltaster</taxon>
    </lineage>
</organism>
<accession>A0A6H0XQ44</accession>
<name>A0A6H0XQ44_9PEZI</name>
<feature type="region of interest" description="Disordered" evidence="1">
    <location>
        <begin position="426"/>
        <end position="445"/>
    </location>
</feature>
<reference evidence="2 3" key="1">
    <citation type="journal article" date="2016" name="Sci. Rep.">
        <title>Peltaster fructicola genome reveals evolution from an invasive phytopathogen to an ectophytic parasite.</title>
        <authorList>
            <person name="Xu C."/>
            <person name="Chen H."/>
            <person name="Gleason M.L."/>
            <person name="Xu J.R."/>
            <person name="Liu H."/>
            <person name="Zhang R."/>
            <person name="Sun G."/>
        </authorList>
    </citation>
    <scope>NUCLEOTIDE SEQUENCE [LARGE SCALE GENOMIC DNA]</scope>
    <source>
        <strain evidence="2 3">LNHT1506</strain>
    </source>
</reference>
<keyword evidence="3" id="KW-1185">Reference proteome</keyword>